<keyword evidence="5" id="KW-0489">Methyltransferase</keyword>
<dbReference type="EMBL" id="KF900546">
    <property type="protein sequence ID" value="AIE98870.1"/>
    <property type="molecule type" value="Genomic_DNA"/>
</dbReference>
<evidence type="ECO:0000256" key="1">
    <source>
        <dbReference type="ARBA" id="ARBA00001947"/>
    </source>
</evidence>
<keyword evidence="2" id="KW-0479">Metal-binding</keyword>
<dbReference type="InterPro" id="IPR038071">
    <property type="entry name" value="UROD/MetE-like_sf"/>
</dbReference>
<dbReference type="GO" id="GO:0003871">
    <property type="term" value="F:5-methyltetrahydropteroyltriglutamate-homocysteine S-methyltransferase activity"/>
    <property type="evidence" value="ECO:0007669"/>
    <property type="project" value="UniProtKB-EC"/>
</dbReference>
<proteinExistence type="predicted"/>
<evidence type="ECO:0000256" key="2">
    <source>
        <dbReference type="ARBA" id="ARBA00022723"/>
    </source>
</evidence>
<evidence type="ECO:0000259" key="4">
    <source>
        <dbReference type="Pfam" id="PF01717"/>
    </source>
</evidence>
<protein>
    <submittedName>
        <fullName evidence="5">Methionine synthase (B12-independent) (MetE)</fullName>
        <ecNumber evidence="5">2.1.1.14</ecNumber>
    </submittedName>
</protein>
<keyword evidence="5" id="KW-0808">Transferase</keyword>
<dbReference type="AlphaFoldDB" id="A0A075G4A3"/>
<comment type="cofactor">
    <cofactor evidence="1">
        <name>Zn(2+)</name>
        <dbReference type="ChEBI" id="CHEBI:29105"/>
    </cofactor>
</comment>
<sequence length="338" mass="39072">MKRFPLATQEIGSIRKPRWLVKLLQDKNVSNDVKEAARSDVALLNLKLFEDIGLDVIYDGEARRVEMYEYSIRRIEGLQLAGKIRSWDNKYYNKGRCTKKVRYTGPYHVDEFLFVKENANKMIKLPITGAYTLADWSYNEAYKSKEDFTIDLAKKVIRPLIKDLVKTGADFIQIDEPAATTHPDEMQLVVDSFNESIKGINAKFGIHICYSEDYSNMYPEVLEMKNHQYELEFANRDSWNKGTSHSNRNGYESFLKTFKEYGEKKEIGLGVLDVHVDEVESPELVRDRLLYAVKMTDNPNLIHVNPDCGLRTRSRETSFAKLKNMVIGTEMAKKRLGL</sequence>
<dbReference type="CDD" id="cd03311">
    <property type="entry name" value="CIMS_C_terminal_like"/>
    <property type="match status" value="1"/>
</dbReference>
<dbReference type="SUPFAM" id="SSF51726">
    <property type="entry name" value="UROD/MetE-like"/>
    <property type="match status" value="1"/>
</dbReference>
<name>A0A075G4A3_9ARCH</name>
<dbReference type="EC" id="2.1.1.14" evidence="5"/>
<dbReference type="GO" id="GO:0009086">
    <property type="term" value="P:methionine biosynthetic process"/>
    <property type="evidence" value="ECO:0007669"/>
    <property type="project" value="InterPro"/>
</dbReference>
<dbReference type="GO" id="GO:0008270">
    <property type="term" value="F:zinc ion binding"/>
    <property type="evidence" value="ECO:0007669"/>
    <property type="project" value="InterPro"/>
</dbReference>
<dbReference type="PANTHER" id="PTHR30519">
    <property type="entry name" value="5-METHYLTETRAHYDROPTEROYLTRIGLUTAMATE--HOMOCYSTEINE METHYLTRANSFERASE"/>
    <property type="match status" value="1"/>
</dbReference>
<dbReference type="Gene3D" id="3.20.20.210">
    <property type="match status" value="1"/>
</dbReference>
<organism evidence="5">
    <name type="scientific">uncultured marine thaumarchaeote KM3_100_D10</name>
    <dbReference type="NCBI Taxonomy" id="1455979"/>
    <lineage>
        <taxon>Archaea</taxon>
        <taxon>Nitrososphaerota</taxon>
        <taxon>environmental samples</taxon>
    </lineage>
</organism>
<evidence type="ECO:0000256" key="3">
    <source>
        <dbReference type="ARBA" id="ARBA00022833"/>
    </source>
</evidence>
<evidence type="ECO:0000313" key="5">
    <source>
        <dbReference type="EMBL" id="AIE98870.1"/>
    </source>
</evidence>
<gene>
    <name evidence="5" type="primary">metE</name>
</gene>
<dbReference type="InterPro" id="IPR002629">
    <property type="entry name" value="Met_Synth_C/arc"/>
</dbReference>
<feature type="domain" description="Cobalamin-independent methionine synthase MetE C-terminal/archaeal" evidence="4">
    <location>
        <begin position="26"/>
        <end position="327"/>
    </location>
</feature>
<dbReference type="Pfam" id="PF01717">
    <property type="entry name" value="Meth_synt_2"/>
    <property type="match status" value="1"/>
</dbReference>
<reference evidence="5" key="1">
    <citation type="journal article" date="2014" name="Genome Biol. Evol.">
        <title>Pangenome evidence for extensive interdomain horizontal transfer affecting lineage core and shell genes in uncultured planktonic thaumarchaeota and euryarchaeota.</title>
        <authorList>
            <person name="Deschamps P."/>
            <person name="Zivanovic Y."/>
            <person name="Moreira D."/>
            <person name="Rodriguez-Valera F."/>
            <person name="Lopez-Garcia P."/>
        </authorList>
    </citation>
    <scope>NUCLEOTIDE SEQUENCE</scope>
</reference>
<keyword evidence="3" id="KW-0862">Zinc</keyword>
<dbReference type="GO" id="GO:0032259">
    <property type="term" value="P:methylation"/>
    <property type="evidence" value="ECO:0007669"/>
    <property type="project" value="UniProtKB-KW"/>
</dbReference>
<accession>A0A075G4A3</accession>